<dbReference type="InterPro" id="IPR000160">
    <property type="entry name" value="GGDEF_dom"/>
</dbReference>
<feature type="transmembrane region" description="Helical" evidence="1">
    <location>
        <begin position="100"/>
        <end position="118"/>
    </location>
</feature>
<dbReference type="PANTHER" id="PTHR45138">
    <property type="entry name" value="REGULATORY COMPONENTS OF SENSORY TRANSDUCTION SYSTEM"/>
    <property type="match status" value="1"/>
</dbReference>
<dbReference type="GO" id="GO:0071555">
    <property type="term" value="P:cell wall organization"/>
    <property type="evidence" value="ECO:0007669"/>
    <property type="project" value="InterPro"/>
</dbReference>
<dbReference type="OrthoDB" id="9759607at2"/>
<feature type="domain" description="GGDEF" evidence="2">
    <location>
        <begin position="222"/>
        <end position="352"/>
    </location>
</feature>
<feature type="transmembrane region" description="Helical" evidence="1">
    <location>
        <begin position="66"/>
        <end position="94"/>
    </location>
</feature>
<reference evidence="4" key="1">
    <citation type="submission" date="2018-01" db="EMBL/GenBank/DDBJ databases">
        <title>Draft Genome Sequence of the Radioresistant Bacterium Deinococcus aerius TR0125, Isolated from the Higher Atmosphere above Japan.</title>
        <authorList>
            <person name="Satoh K."/>
            <person name="Arai H."/>
            <person name="Sanzen T."/>
            <person name="Kawaguchi Y."/>
            <person name="Hayashi H."/>
            <person name="Yokobori S."/>
            <person name="Yamagishi A."/>
            <person name="Oono Y."/>
            <person name="Narumi I."/>
        </authorList>
    </citation>
    <scope>NUCLEOTIDE SEQUENCE [LARGE SCALE GENOMIC DNA]</scope>
    <source>
        <strain evidence="4">TR0125</strain>
    </source>
</reference>
<sequence>MLNALFLNFCVLCTVTFVIGWTLRTVVLPQVWSQIALRALLTTASSFILIVNAVPLQGGASLDLRAVPVALATIGGGGLAGATVALPLMVYALWQGGGPGAVQVLHLALVVGLFALLRRRGTGSPETLGVSWWQPFVLFGGANLPLALGALLTTHDALLAVSSVLLITAAQGVGTVAAQAIVLTELRASERANVLRDFAYTDKLTGLGNRRALDEVLARPVPGTHLLLLDLDHFKAVNDTYGHAGGDLVLRAVAAVLREVVGEDGQVYRFGGEEFAVLFWGLTADQAGALAQDLRSQVAGQVGRRAGLPRLLVTLSAGLVALADSGTAVERADALLYRAKRGGRDRVEAELAVPALLEPGGTRRGWTR</sequence>
<dbReference type="PROSITE" id="PS50887">
    <property type="entry name" value="GGDEF"/>
    <property type="match status" value="1"/>
</dbReference>
<keyword evidence="4" id="KW-1185">Reference proteome</keyword>
<dbReference type="GO" id="GO:0000155">
    <property type="term" value="F:phosphorelay sensor kinase activity"/>
    <property type="evidence" value="ECO:0007669"/>
    <property type="project" value="InterPro"/>
</dbReference>
<evidence type="ECO:0000313" key="4">
    <source>
        <dbReference type="Proteomes" id="UP000236569"/>
    </source>
</evidence>
<feature type="transmembrane region" description="Helical" evidence="1">
    <location>
        <begin position="158"/>
        <end position="183"/>
    </location>
</feature>
<dbReference type="PANTHER" id="PTHR45138:SF24">
    <property type="entry name" value="DIGUANYLATE CYCLASE DGCC-RELATED"/>
    <property type="match status" value="1"/>
</dbReference>
<dbReference type="RefSeq" id="WP_103128470.1">
    <property type="nucleotide sequence ID" value="NZ_BFAG01000003.1"/>
</dbReference>
<dbReference type="CDD" id="cd01949">
    <property type="entry name" value="GGDEF"/>
    <property type="match status" value="1"/>
</dbReference>
<feature type="transmembrane region" description="Helical" evidence="1">
    <location>
        <begin position="5"/>
        <end position="23"/>
    </location>
</feature>
<dbReference type="InterPro" id="IPR043128">
    <property type="entry name" value="Rev_trsase/Diguanyl_cyclase"/>
</dbReference>
<dbReference type="AlphaFoldDB" id="A0A2I9DFZ1"/>
<dbReference type="SMART" id="SM00267">
    <property type="entry name" value="GGDEF"/>
    <property type="match status" value="1"/>
</dbReference>
<dbReference type="InterPro" id="IPR029787">
    <property type="entry name" value="Nucleotide_cyclase"/>
</dbReference>
<protein>
    <submittedName>
        <fullName evidence="3">Diguanylate cyclase</fullName>
    </submittedName>
</protein>
<gene>
    <name evidence="3" type="ORF">DAERI_030184</name>
</gene>
<evidence type="ECO:0000256" key="1">
    <source>
        <dbReference type="SAM" id="Phobius"/>
    </source>
</evidence>
<dbReference type="GO" id="GO:0005886">
    <property type="term" value="C:plasma membrane"/>
    <property type="evidence" value="ECO:0007669"/>
    <property type="project" value="UniProtKB-SubCell"/>
</dbReference>
<evidence type="ECO:0000313" key="3">
    <source>
        <dbReference type="EMBL" id="GBF05018.1"/>
    </source>
</evidence>
<organism evidence="3 4">
    <name type="scientific">Deinococcus aerius</name>
    <dbReference type="NCBI Taxonomy" id="200253"/>
    <lineage>
        <taxon>Bacteria</taxon>
        <taxon>Thermotogati</taxon>
        <taxon>Deinococcota</taxon>
        <taxon>Deinococci</taxon>
        <taxon>Deinococcales</taxon>
        <taxon>Deinococcaceae</taxon>
        <taxon>Deinococcus</taxon>
    </lineage>
</organism>
<keyword evidence="1" id="KW-0472">Membrane</keyword>
<dbReference type="GO" id="GO:0052621">
    <property type="term" value="F:diguanylate cyclase activity"/>
    <property type="evidence" value="ECO:0007669"/>
    <property type="project" value="TreeGrafter"/>
</dbReference>
<keyword evidence="1" id="KW-0812">Transmembrane</keyword>
<dbReference type="GO" id="GO:0043709">
    <property type="term" value="P:cell adhesion involved in single-species biofilm formation"/>
    <property type="evidence" value="ECO:0007669"/>
    <property type="project" value="TreeGrafter"/>
</dbReference>
<comment type="caution">
    <text evidence="3">The sequence shown here is derived from an EMBL/GenBank/DDBJ whole genome shotgun (WGS) entry which is preliminary data.</text>
</comment>
<dbReference type="Proteomes" id="UP000236569">
    <property type="component" value="Unassembled WGS sequence"/>
</dbReference>
<dbReference type="NCBIfam" id="TIGR00254">
    <property type="entry name" value="GGDEF"/>
    <property type="match status" value="1"/>
</dbReference>
<name>A0A2I9DFZ1_9DEIO</name>
<proteinExistence type="predicted"/>
<dbReference type="Pfam" id="PF00990">
    <property type="entry name" value="GGDEF"/>
    <property type="match status" value="1"/>
</dbReference>
<feature type="transmembrane region" description="Helical" evidence="1">
    <location>
        <begin position="130"/>
        <end position="152"/>
    </location>
</feature>
<evidence type="ECO:0000259" key="2">
    <source>
        <dbReference type="PROSITE" id="PS50887"/>
    </source>
</evidence>
<dbReference type="GO" id="GO:1902201">
    <property type="term" value="P:negative regulation of bacterial-type flagellum-dependent cell motility"/>
    <property type="evidence" value="ECO:0007669"/>
    <property type="project" value="TreeGrafter"/>
</dbReference>
<accession>A0A2I9DFZ1</accession>
<dbReference type="SUPFAM" id="SSF55073">
    <property type="entry name" value="Nucleotide cyclase"/>
    <property type="match status" value="1"/>
</dbReference>
<dbReference type="Gene3D" id="3.30.70.270">
    <property type="match status" value="1"/>
</dbReference>
<dbReference type="EMBL" id="BFAG01000003">
    <property type="protein sequence ID" value="GBF05018.1"/>
    <property type="molecule type" value="Genomic_DNA"/>
</dbReference>
<feature type="transmembrane region" description="Helical" evidence="1">
    <location>
        <begin position="35"/>
        <end position="54"/>
    </location>
</feature>
<keyword evidence="1" id="KW-1133">Transmembrane helix</keyword>
<dbReference type="InterPro" id="IPR050469">
    <property type="entry name" value="Diguanylate_Cyclase"/>
</dbReference>